<accession>A0A6J4NPS0</accession>
<feature type="region of interest" description="Disordered" evidence="1">
    <location>
        <begin position="49"/>
        <end position="101"/>
    </location>
</feature>
<organism evidence="2">
    <name type="scientific">uncultured Ramlibacter sp</name>
    <dbReference type="NCBI Taxonomy" id="260755"/>
    <lineage>
        <taxon>Bacteria</taxon>
        <taxon>Pseudomonadati</taxon>
        <taxon>Pseudomonadota</taxon>
        <taxon>Betaproteobacteria</taxon>
        <taxon>Burkholderiales</taxon>
        <taxon>Comamonadaceae</taxon>
        <taxon>Ramlibacter</taxon>
        <taxon>environmental samples</taxon>
    </lineage>
</organism>
<feature type="non-terminal residue" evidence="2">
    <location>
        <position position="136"/>
    </location>
</feature>
<gene>
    <name evidence="2" type="ORF">AVDCRST_MAG51-656</name>
</gene>
<reference evidence="2" key="1">
    <citation type="submission" date="2020-02" db="EMBL/GenBank/DDBJ databases">
        <authorList>
            <person name="Meier V. D."/>
        </authorList>
    </citation>
    <scope>NUCLEOTIDE SEQUENCE</scope>
    <source>
        <strain evidence="2">AVDCRST_MAG51</strain>
    </source>
</reference>
<feature type="compositionally biased region" description="Basic and acidic residues" evidence="1">
    <location>
        <begin position="66"/>
        <end position="75"/>
    </location>
</feature>
<evidence type="ECO:0000256" key="1">
    <source>
        <dbReference type="SAM" id="MobiDB-lite"/>
    </source>
</evidence>
<name>A0A6J4NPS0_9BURK</name>
<dbReference type="AlphaFoldDB" id="A0A6J4NPS0"/>
<proteinExistence type="predicted"/>
<feature type="non-terminal residue" evidence="2">
    <location>
        <position position="1"/>
    </location>
</feature>
<evidence type="ECO:0000313" key="2">
    <source>
        <dbReference type="EMBL" id="CAA9394657.1"/>
    </source>
</evidence>
<protein>
    <submittedName>
        <fullName evidence="2">Uncharacterized protein</fullName>
    </submittedName>
</protein>
<dbReference type="EMBL" id="CADCUX010000145">
    <property type="protein sequence ID" value="CAA9394657.1"/>
    <property type="molecule type" value="Genomic_DNA"/>
</dbReference>
<sequence>VSLAGPEDIRSRDGPFWHRLAAGAQCAGPDVQGAGHEWAGHLQLDAVRRHADRAGGDELAGQQPGVERDARDRARQPGRQRAGAGRGPVPPAHRSERRARGLDQCFDFPGVRGAVRAVAPAHAVRRRRDRRQRTRL</sequence>